<evidence type="ECO:0000256" key="2">
    <source>
        <dbReference type="PROSITE-ProRule" id="PRU00335"/>
    </source>
</evidence>
<dbReference type="InterPro" id="IPR009057">
    <property type="entry name" value="Homeodomain-like_sf"/>
</dbReference>
<dbReference type="GO" id="GO:0003677">
    <property type="term" value="F:DNA binding"/>
    <property type="evidence" value="ECO:0007669"/>
    <property type="project" value="UniProtKB-UniRule"/>
</dbReference>
<protein>
    <submittedName>
        <fullName evidence="5">TetR family transcriptional regulator</fullName>
    </submittedName>
</protein>
<keyword evidence="6" id="KW-1185">Reference proteome</keyword>
<sequence length="258" mass="29515">MLKTDLENIMREVTRVGINDVSLSSLSASLGLSKRALYREFVSKEGMIADILSHIIRDRINLGASIVNDNNLNSYEKIACYYIYGVMRCRWDSSESGVLFLFHNKNLWNKVPPDKFSVLKKLYFDYVEYSQRVIADSPKIKIKKDIQKNLSQKLSFIERGMVNSILNVFHPSENVSDQYIANLFSTEIESDLKLEAGVIDREKILLWTHNFLSNPPKWSCVKKADNVQKPPPHGGQQCASFKLENISRKKAKTATDHP</sequence>
<evidence type="ECO:0000256" key="3">
    <source>
        <dbReference type="SAM" id="MobiDB-lite"/>
    </source>
</evidence>
<reference evidence="5 6" key="1">
    <citation type="submission" date="2020-04" db="EMBL/GenBank/DDBJ databases">
        <title>Ferrimonas sp. S7 isolated from sea water.</title>
        <authorList>
            <person name="Bae S.S."/>
            <person name="Baek K."/>
        </authorList>
    </citation>
    <scope>NUCLEOTIDE SEQUENCE [LARGE SCALE GENOMIC DNA]</scope>
    <source>
        <strain evidence="5 6">S7</strain>
    </source>
</reference>
<evidence type="ECO:0000259" key="4">
    <source>
        <dbReference type="PROSITE" id="PS50977"/>
    </source>
</evidence>
<dbReference type="Pfam" id="PF00440">
    <property type="entry name" value="TetR_N"/>
    <property type="match status" value="1"/>
</dbReference>
<dbReference type="EMBL" id="CP051180">
    <property type="protein sequence ID" value="QIZ78147.1"/>
    <property type="molecule type" value="Genomic_DNA"/>
</dbReference>
<dbReference type="Proteomes" id="UP000501602">
    <property type="component" value="Chromosome"/>
</dbReference>
<organism evidence="5 6">
    <name type="scientific">Ferrimonas lipolytica</name>
    <dbReference type="NCBI Taxonomy" id="2724191"/>
    <lineage>
        <taxon>Bacteria</taxon>
        <taxon>Pseudomonadati</taxon>
        <taxon>Pseudomonadota</taxon>
        <taxon>Gammaproteobacteria</taxon>
        <taxon>Alteromonadales</taxon>
        <taxon>Ferrimonadaceae</taxon>
        <taxon>Ferrimonas</taxon>
    </lineage>
</organism>
<feature type="DNA-binding region" description="H-T-H motif" evidence="2">
    <location>
        <begin position="22"/>
        <end position="41"/>
    </location>
</feature>
<gene>
    <name evidence="5" type="ORF">HER31_15295</name>
</gene>
<dbReference type="PROSITE" id="PS50977">
    <property type="entry name" value="HTH_TETR_2"/>
    <property type="match status" value="1"/>
</dbReference>
<evidence type="ECO:0000313" key="5">
    <source>
        <dbReference type="EMBL" id="QIZ78147.1"/>
    </source>
</evidence>
<dbReference type="Gene3D" id="1.10.357.10">
    <property type="entry name" value="Tetracycline Repressor, domain 2"/>
    <property type="match status" value="1"/>
</dbReference>
<feature type="domain" description="HTH tetR-type" evidence="4">
    <location>
        <begin position="1"/>
        <end position="59"/>
    </location>
</feature>
<dbReference type="AlphaFoldDB" id="A0A6H1UGB7"/>
<dbReference type="InterPro" id="IPR001647">
    <property type="entry name" value="HTH_TetR"/>
</dbReference>
<keyword evidence="1 2" id="KW-0238">DNA-binding</keyword>
<dbReference type="RefSeq" id="WP_168661831.1">
    <property type="nucleotide sequence ID" value="NZ_CP051180.1"/>
</dbReference>
<name>A0A6H1UGB7_9GAMM</name>
<evidence type="ECO:0000313" key="6">
    <source>
        <dbReference type="Proteomes" id="UP000501602"/>
    </source>
</evidence>
<feature type="region of interest" description="Disordered" evidence="3">
    <location>
        <begin position="225"/>
        <end position="258"/>
    </location>
</feature>
<accession>A0A6H1UGB7</accession>
<proteinExistence type="predicted"/>
<dbReference type="KEGG" id="fes:HER31_15295"/>
<evidence type="ECO:0000256" key="1">
    <source>
        <dbReference type="ARBA" id="ARBA00023125"/>
    </source>
</evidence>
<dbReference type="SUPFAM" id="SSF46689">
    <property type="entry name" value="Homeodomain-like"/>
    <property type="match status" value="1"/>
</dbReference>